<evidence type="ECO:0000313" key="8">
    <source>
        <dbReference type="Proteomes" id="UP000032352"/>
    </source>
</evidence>
<dbReference type="Proteomes" id="UP000032352">
    <property type="component" value="Chromosome pTvir"/>
</dbReference>
<sequence>MTTLALKLKADTRLYISLASKPGNFGNKFHNYLFDHFRVNALYKSMSTHDFSLAVSAIRALDIAGSAVSMPFKETALPLLDELDGAARAIGAVNTIVNSAGTLKGYNTDAYAVELLLDKISPQDSVLIIGAGGMANAACYALRKKGFGHVVIYNRNTAKARQLAGKYGFSFSPEPVYHTRVVMNATPVGMCEQDLPVLDLTLCSSLYSYWDFIVKEKTVTALTAAPDINHVSGQTVAMLQARRQFELYTGIAVDNEVAAKAFSYATGPESVNK</sequence>
<dbReference type="RefSeq" id="WP_044842629.1">
    <property type="nucleotide sequence ID" value="NZ_CP059734.1"/>
</dbReference>
<accession>A0AAE9ZC21</accession>
<dbReference type="Gene3D" id="3.40.50.720">
    <property type="entry name" value="NAD(P)-binding Rossmann-like Domain"/>
    <property type="match status" value="1"/>
</dbReference>
<keyword evidence="2" id="KW-0521">NADP</keyword>
<dbReference type="Pfam" id="PF08501">
    <property type="entry name" value="Shikimate_dh_N"/>
    <property type="match status" value="1"/>
</dbReference>
<dbReference type="InterPro" id="IPR046346">
    <property type="entry name" value="Aminoacid_DH-like_N_sf"/>
</dbReference>
<dbReference type="InterPro" id="IPR013708">
    <property type="entry name" value="Shikimate_DH-bd_N"/>
</dbReference>
<organism evidence="7 8">
    <name type="scientific">Thalassomonas viridans</name>
    <dbReference type="NCBI Taxonomy" id="137584"/>
    <lineage>
        <taxon>Bacteria</taxon>
        <taxon>Pseudomonadati</taxon>
        <taxon>Pseudomonadota</taxon>
        <taxon>Gammaproteobacteria</taxon>
        <taxon>Alteromonadales</taxon>
        <taxon>Colwelliaceae</taxon>
        <taxon>Thalassomonas</taxon>
    </lineage>
</organism>
<dbReference type="AlphaFoldDB" id="A0AAE9ZC21"/>
<dbReference type="SUPFAM" id="SSF51735">
    <property type="entry name" value="NAD(P)-binding Rossmann-fold domains"/>
    <property type="match status" value="1"/>
</dbReference>
<dbReference type="Pfam" id="PF01488">
    <property type="entry name" value="Shikimate_DH"/>
    <property type="match status" value="1"/>
</dbReference>
<dbReference type="SUPFAM" id="SSF53223">
    <property type="entry name" value="Aminoacid dehydrogenase-like, N-terminal domain"/>
    <property type="match status" value="1"/>
</dbReference>
<dbReference type="InterPro" id="IPR036291">
    <property type="entry name" value="NAD(P)-bd_dom_sf"/>
</dbReference>
<dbReference type="InterPro" id="IPR006151">
    <property type="entry name" value="Shikm_DH/Glu-tRNA_Rdtase"/>
</dbReference>
<dbReference type="PANTHER" id="PTHR21089:SF9">
    <property type="entry name" value="SHIKIMATE DEHYDROGENASE-LIKE PROTEIN HI_0607"/>
    <property type="match status" value="1"/>
</dbReference>
<dbReference type="EMBL" id="CP059734">
    <property type="protein sequence ID" value="WDE09229.1"/>
    <property type="molecule type" value="Genomic_DNA"/>
</dbReference>
<comment type="catalytic activity">
    <reaction evidence="4">
        <text>shikimate + NADP(+) = 3-dehydroshikimate + NADPH + H(+)</text>
        <dbReference type="Rhea" id="RHEA:17737"/>
        <dbReference type="ChEBI" id="CHEBI:15378"/>
        <dbReference type="ChEBI" id="CHEBI:16630"/>
        <dbReference type="ChEBI" id="CHEBI:36208"/>
        <dbReference type="ChEBI" id="CHEBI:57783"/>
        <dbReference type="ChEBI" id="CHEBI:58349"/>
        <dbReference type="EC" id="1.1.1.25"/>
    </reaction>
</comment>
<protein>
    <recommendedName>
        <fullName evidence="1">shikimate dehydrogenase (NADP(+))</fullName>
        <ecNumber evidence="1">1.1.1.25</ecNumber>
    </recommendedName>
</protein>
<evidence type="ECO:0000256" key="2">
    <source>
        <dbReference type="ARBA" id="ARBA00022857"/>
    </source>
</evidence>
<dbReference type="GO" id="GO:0004764">
    <property type="term" value="F:shikimate 3-dehydrogenase (NADP+) activity"/>
    <property type="evidence" value="ECO:0007669"/>
    <property type="project" value="UniProtKB-EC"/>
</dbReference>
<dbReference type="GO" id="GO:0009423">
    <property type="term" value="P:chorismate biosynthetic process"/>
    <property type="evidence" value="ECO:0007669"/>
    <property type="project" value="TreeGrafter"/>
</dbReference>
<reference evidence="7 8" key="2">
    <citation type="journal article" date="2022" name="Mar. Drugs">
        <title>Bioassay-Guided Fractionation Leads to the Detection of Cholic Acid Generated by the Rare Thalassomonas sp.</title>
        <authorList>
            <person name="Pheiffer F."/>
            <person name="Schneider Y.K."/>
            <person name="Hansen E.H."/>
            <person name="Andersen J.H."/>
            <person name="Isaksson J."/>
            <person name="Busche T."/>
            <person name="R C."/>
            <person name="Kalinowski J."/>
            <person name="Zyl L.V."/>
            <person name="Trindade M."/>
        </authorList>
    </citation>
    <scope>NUCLEOTIDE SEQUENCE [LARGE SCALE GENOMIC DNA]</scope>
    <source>
        <strain evidence="7 8">XOM25</strain>
    </source>
</reference>
<feature type="domain" description="Shikimate dehydrogenase substrate binding N-terminal" evidence="6">
    <location>
        <begin position="28"/>
        <end position="96"/>
    </location>
</feature>
<evidence type="ECO:0000313" key="7">
    <source>
        <dbReference type="EMBL" id="WDE09229.1"/>
    </source>
</evidence>
<dbReference type="GO" id="GO:0050661">
    <property type="term" value="F:NADP binding"/>
    <property type="evidence" value="ECO:0007669"/>
    <property type="project" value="TreeGrafter"/>
</dbReference>
<dbReference type="InterPro" id="IPR022893">
    <property type="entry name" value="Shikimate_DH_fam"/>
</dbReference>
<proteinExistence type="predicted"/>
<dbReference type="Gene3D" id="3.40.50.10860">
    <property type="entry name" value="Leucine Dehydrogenase, chain A, domain 1"/>
    <property type="match status" value="1"/>
</dbReference>
<dbReference type="GO" id="GO:0005829">
    <property type="term" value="C:cytosol"/>
    <property type="evidence" value="ECO:0007669"/>
    <property type="project" value="TreeGrafter"/>
</dbReference>
<evidence type="ECO:0000256" key="3">
    <source>
        <dbReference type="ARBA" id="ARBA00023002"/>
    </source>
</evidence>
<dbReference type="KEGG" id="tvd:SG34_031185"/>
<feature type="domain" description="Quinate/shikimate 5-dehydrogenase/glutamyl-tRNA reductase" evidence="5">
    <location>
        <begin position="123"/>
        <end position="168"/>
    </location>
</feature>
<gene>
    <name evidence="7" type="ORF">SG34_031185</name>
</gene>
<evidence type="ECO:0000259" key="5">
    <source>
        <dbReference type="Pfam" id="PF01488"/>
    </source>
</evidence>
<dbReference type="PANTHER" id="PTHR21089">
    <property type="entry name" value="SHIKIMATE DEHYDROGENASE"/>
    <property type="match status" value="1"/>
</dbReference>
<evidence type="ECO:0000256" key="1">
    <source>
        <dbReference type="ARBA" id="ARBA00012962"/>
    </source>
</evidence>
<reference evidence="7 8" key="1">
    <citation type="journal article" date="2015" name="Genome Announc.">
        <title>Draft Genome Sequences of Marine Isolates of Thalassomonas viridans and Thalassomonas actiniarum.</title>
        <authorList>
            <person name="Olonade I."/>
            <person name="van Zyl L.J."/>
            <person name="Trindade M."/>
        </authorList>
    </citation>
    <scope>NUCLEOTIDE SEQUENCE [LARGE SCALE GENOMIC DNA]</scope>
    <source>
        <strain evidence="7 8">XOM25</strain>
    </source>
</reference>
<dbReference type="GO" id="GO:0019632">
    <property type="term" value="P:shikimate metabolic process"/>
    <property type="evidence" value="ECO:0007669"/>
    <property type="project" value="TreeGrafter"/>
</dbReference>
<keyword evidence="3" id="KW-0560">Oxidoreductase</keyword>
<dbReference type="EC" id="1.1.1.25" evidence="1"/>
<keyword evidence="8" id="KW-1185">Reference proteome</keyword>
<name>A0AAE9ZC21_9GAMM</name>
<evidence type="ECO:0000256" key="4">
    <source>
        <dbReference type="ARBA" id="ARBA00049442"/>
    </source>
</evidence>
<evidence type="ECO:0000259" key="6">
    <source>
        <dbReference type="Pfam" id="PF08501"/>
    </source>
</evidence>